<evidence type="ECO:0000256" key="15">
    <source>
        <dbReference type="ARBA" id="ARBA00066047"/>
    </source>
</evidence>
<feature type="transmembrane region" description="Helical" evidence="17">
    <location>
        <begin position="35"/>
        <end position="53"/>
    </location>
</feature>
<feature type="domain" description="NADP transhydrogenase beta-like" evidence="18">
    <location>
        <begin position="8"/>
        <end position="464"/>
    </location>
</feature>
<protein>
    <recommendedName>
        <fullName evidence="5 16">NAD(P) transhydrogenase subunit beta</fullName>
        <ecNumber evidence="4 16">7.1.1.1</ecNumber>
    </recommendedName>
    <alternativeName>
        <fullName evidence="16">Nicotinamide nucleotide transhydrogenase subunit beta</fullName>
    </alternativeName>
</protein>
<proteinExistence type="inferred from homology"/>
<evidence type="ECO:0000256" key="9">
    <source>
        <dbReference type="ARBA" id="ARBA00022857"/>
    </source>
</evidence>
<dbReference type="Gene3D" id="3.40.50.1220">
    <property type="entry name" value="TPP-binding domain"/>
    <property type="match status" value="1"/>
</dbReference>
<keyword evidence="6 16" id="KW-1003">Cell membrane</keyword>
<dbReference type="AlphaFoldDB" id="A0A0N1F6D5"/>
<evidence type="ECO:0000256" key="8">
    <source>
        <dbReference type="ARBA" id="ARBA00022692"/>
    </source>
</evidence>
<dbReference type="OrthoDB" id="9763786at2"/>
<evidence type="ECO:0000313" key="19">
    <source>
        <dbReference type="EMBL" id="KPH81689.1"/>
    </source>
</evidence>
<comment type="similarity">
    <text evidence="3 16">Belongs to the PNT beta subunit family.</text>
</comment>
<dbReference type="PATRIC" id="fig|1526658.3.peg.2310"/>
<evidence type="ECO:0000256" key="10">
    <source>
        <dbReference type="ARBA" id="ARBA00022967"/>
    </source>
</evidence>
<evidence type="ECO:0000256" key="1">
    <source>
        <dbReference type="ARBA" id="ARBA00003943"/>
    </source>
</evidence>
<feature type="transmembrane region" description="Helical" evidence="17">
    <location>
        <begin position="90"/>
        <end position="111"/>
    </location>
</feature>
<evidence type="ECO:0000256" key="13">
    <source>
        <dbReference type="ARBA" id="ARBA00023136"/>
    </source>
</evidence>
<evidence type="ECO:0000256" key="2">
    <source>
        <dbReference type="ARBA" id="ARBA00004429"/>
    </source>
</evidence>
<keyword evidence="9 16" id="KW-0521">NADP</keyword>
<comment type="function">
    <text evidence="1 16">The transhydrogenation between NADH and NADP is coupled to respiration and ATP hydrolysis and functions as a proton pump across the membrane.</text>
</comment>
<evidence type="ECO:0000256" key="7">
    <source>
        <dbReference type="ARBA" id="ARBA00022519"/>
    </source>
</evidence>
<dbReference type="EMBL" id="LGSZ01000028">
    <property type="protein sequence ID" value="KPH81689.1"/>
    <property type="molecule type" value="Genomic_DNA"/>
</dbReference>
<gene>
    <name evidence="19" type="ORF">AE618_08155</name>
</gene>
<keyword evidence="13 16" id="KW-0472">Membrane</keyword>
<dbReference type="Pfam" id="PF02233">
    <property type="entry name" value="PNTB"/>
    <property type="match status" value="1"/>
</dbReference>
<dbReference type="GO" id="GO:0008750">
    <property type="term" value="F:proton-translocating NAD(P)+ transhydrogenase activity"/>
    <property type="evidence" value="ECO:0007669"/>
    <property type="project" value="UniProtKB-EC"/>
</dbReference>
<feature type="transmembrane region" description="Helical" evidence="17">
    <location>
        <begin position="168"/>
        <end position="185"/>
    </location>
</feature>
<evidence type="ECO:0000256" key="5">
    <source>
        <dbReference type="ARBA" id="ARBA00014581"/>
    </source>
</evidence>
<evidence type="ECO:0000259" key="18">
    <source>
        <dbReference type="Pfam" id="PF02233"/>
    </source>
</evidence>
<keyword evidence="10 16" id="KW-1278">Translocase</keyword>
<evidence type="ECO:0000256" key="14">
    <source>
        <dbReference type="ARBA" id="ARBA00048202"/>
    </source>
</evidence>
<comment type="subcellular location">
    <subcellularLocation>
        <location evidence="2">Cell inner membrane</location>
        <topology evidence="2">Multi-pass membrane protein</topology>
    </subcellularLocation>
</comment>
<evidence type="ECO:0000256" key="11">
    <source>
        <dbReference type="ARBA" id="ARBA00022989"/>
    </source>
</evidence>
<dbReference type="InterPro" id="IPR034300">
    <property type="entry name" value="PNTB-like"/>
</dbReference>
<dbReference type="PIRSF" id="PIRSF000204">
    <property type="entry name" value="PNTB"/>
    <property type="match status" value="1"/>
</dbReference>
<organism evidence="19 20">
    <name type="scientific">Bosea vaviloviae</name>
    <dbReference type="NCBI Taxonomy" id="1526658"/>
    <lineage>
        <taxon>Bacteria</taxon>
        <taxon>Pseudomonadati</taxon>
        <taxon>Pseudomonadota</taxon>
        <taxon>Alphaproteobacteria</taxon>
        <taxon>Hyphomicrobiales</taxon>
        <taxon>Boseaceae</taxon>
        <taxon>Bosea</taxon>
    </lineage>
</organism>
<dbReference type="InterPro" id="IPR012136">
    <property type="entry name" value="NADH_DH_b"/>
</dbReference>
<dbReference type="PANTHER" id="PTHR44758:SF1">
    <property type="entry name" value="NAD(P) TRANSHYDROGENASE SUBUNIT BETA"/>
    <property type="match status" value="1"/>
</dbReference>
<dbReference type="EC" id="7.1.1.1" evidence="4 16"/>
<evidence type="ECO:0000256" key="6">
    <source>
        <dbReference type="ARBA" id="ARBA00022475"/>
    </source>
</evidence>
<dbReference type="RefSeq" id="WP_054208529.1">
    <property type="nucleotide sequence ID" value="NZ_LGSZ01000028.1"/>
</dbReference>
<reference evidence="19 20" key="1">
    <citation type="submission" date="2015-07" db="EMBL/GenBank/DDBJ databases">
        <title>Whole genome sequencing of Bosea vaviloviae isolated from cave pool.</title>
        <authorList>
            <person name="Tan N.E.H."/>
            <person name="Lee Y.P."/>
            <person name="Gan H.M."/>
            <person name="Barton H."/>
            <person name="Savka M.A."/>
        </authorList>
    </citation>
    <scope>NUCLEOTIDE SEQUENCE [LARGE SCALE GENOMIC DNA]</scope>
    <source>
        <strain evidence="19 20">SD260</strain>
    </source>
</reference>
<feature type="transmembrane region" description="Helical" evidence="17">
    <location>
        <begin position="59"/>
        <end position="78"/>
    </location>
</feature>
<keyword evidence="12 16" id="KW-0520">NAD</keyword>
<evidence type="ECO:0000256" key="3">
    <source>
        <dbReference type="ARBA" id="ARBA00007919"/>
    </source>
</evidence>
<feature type="transmembrane region" description="Helical" evidence="17">
    <location>
        <begin position="191"/>
        <end position="211"/>
    </location>
</feature>
<dbReference type="FunFam" id="3.40.50.1220:FF:000002">
    <property type="entry name" value="NAD(P) transhydrogenase subunit beta"/>
    <property type="match status" value="1"/>
</dbReference>
<name>A0A0N1F6D5_9HYPH</name>
<evidence type="ECO:0000256" key="17">
    <source>
        <dbReference type="SAM" id="Phobius"/>
    </source>
</evidence>
<dbReference type="GO" id="GO:0050661">
    <property type="term" value="F:NADP binding"/>
    <property type="evidence" value="ECO:0007669"/>
    <property type="project" value="InterPro"/>
</dbReference>
<feature type="transmembrane region" description="Helical" evidence="17">
    <location>
        <begin position="6"/>
        <end position="23"/>
    </location>
</feature>
<dbReference type="GO" id="GO:0005886">
    <property type="term" value="C:plasma membrane"/>
    <property type="evidence" value="ECO:0007669"/>
    <property type="project" value="UniProtKB-SubCell"/>
</dbReference>
<evidence type="ECO:0000256" key="4">
    <source>
        <dbReference type="ARBA" id="ARBA00012943"/>
    </source>
</evidence>
<comment type="catalytic activity">
    <reaction evidence="14 16">
        <text>NAD(+) + NADPH + H(+)(in) = NADH + NADP(+) + H(+)(out)</text>
        <dbReference type="Rhea" id="RHEA:47992"/>
        <dbReference type="ChEBI" id="CHEBI:15378"/>
        <dbReference type="ChEBI" id="CHEBI:57540"/>
        <dbReference type="ChEBI" id="CHEBI:57783"/>
        <dbReference type="ChEBI" id="CHEBI:57945"/>
        <dbReference type="ChEBI" id="CHEBI:58349"/>
        <dbReference type="EC" id="7.1.1.1"/>
    </reaction>
</comment>
<keyword evidence="8 17" id="KW-0812">Transmembrane</keyword>
<dbReference type="SUPFAM" id="SSF52467">
    <property type="entry name" value="DHS-like NAD/FAD-binding domain"/>
    <property type="match status" value="1"/>
</dbReference>
<keyword evidence="11 17" id="KW-1133">Transmembrane helix</keyword>
<sequence>MAANLSALLYVVSGVLFIMALRGLSHPTTSRQGNLYGMVGMGIAIATTIVFFPPSGFSGWLLVVGGIAIGGGIGAYMAKRVQMTQMPQLVAFFHSLVGLAAVLVAAAALYAPSAFGIGNVGRISGASLFEMGLGVAIGAITFTGSIIAFLKLDGRMSGKPIMLPQRHGINFGLGIALVVLLMIFLKTESHVVFWLIVLVSFALGVLLIIPIGGADMPVVVSMLNSYSGWAAAGIGFTLGNMALIITGALVGSSGAILSYIMCKAMNRSFISVILGGFGGDDAAAGAGGAVEARPVKQGSADDAAYIMKNAGKVIIVPGYGMAVAQAQHTLREMADLLKKEGVEVKYAIHPVAGRMPGHMNVLLAEANVPYDEVFELEDINSEFGQADVAFVIGANDVTNPAAKTDKTSPIYGMPILDVEKAKTVLFIKRGMAAGYAGVENELFFRPNTMMLFGDAKKVTDDIVKAMAH</sequence>
<dbReference type="PANTHER" id="PTHR44758">
    <property type="entry name" value="NAD(P) TRANSHYDROGENASE SUBUNIT BETA"/>
    <property type="match status" value="1"/>
</dbReference>
<evidence type="ECO:0000313" key="20">
    <source>
        <dbReference type="Proteomes" id="UP000037822"/>
    </source>
</evidence>
<comment type="caution">
    <text evidence="19">The sequence shown here is derived from an EMBL/GenBank/DDBJ whole genome shotgun (WGS) entry which is preliminary data.</text>
</comment>
<dbReference type="Proteomes" id="UP000037822">
    <property type="component" value="Unassembled WGS sequence"/>
</dbReference>
<dbReference type="InterPro" id="IPR029035">
    <property type="entry name" value="DHS-like_NAD/FAD-binding_dom"/>
</dbReference>
<evidence type="ECO:0000256" key="16">
    <source>
        <dbReference type="PIRNR" id="PIRNR000204"/>
    </source>
</evidence>
<keyword evidence="20" id="KW-1185">Reference proteome</keyword>
<evidence type="ECO:0000256" key="12">
    <source>
        <dbReference type="ARBA" id="ARBA00023027"/>
    </source>
</evidence>
<comment type="subunit">
    <text evidence="15">Complex of an alpha and a beta chain; in Rhodospirillum, the alpha chain seems to be made of two subunits.</text>
</comment>
<feature type="transmembrane region" description="Helical" evidence="17">
    <location>
        <begin position="131"/>
        <end position="152"/>
    </location>
</feature>
<accession>A0A0N1F6D5</accession>
<keyword evidence="7 16" id="KW-0997">Cell inner membrane</keyword>